<dbReference type="OMA" id="QGIIIKP"/>
<dbReference type="PANTHER" id="PTHR48478:SF1">
    <property type="entry name" value="LECTIN-LIKE"/>
    <property type="match status" value="1"/>
</dbReference>
<evidence type="ECO:0000313" key="2">
    <source>
        <dbReference type="Proteomes" id="UP000295252"/>
    </source>
</evidence>
<evidence type="ECO:0000313" key="1">
    <source>
        <dbReference type="EMBL" id="CDP07632.1"/>
    </source>
</evidence>
<accession>A0A068UHA1</accession>
<dbReference type="Gramene" id="CDP07632">
    <property type="protein sequence ID" value="CDP07632"/>
    <property type="gene ID" value="GSCOC_T00024949001"/>
</dbReference>
<dbReference type="InterPro" id="IPR052147">
    <property type="entry name" value="PP2-like/Lectin"/>
</dbReference>
<dbReference type="AlphaFoldDB" id="A0A068UHA1"/>
<protein>
    <recommendedName>
        <fullName evidence="3">Protein PHLOEM PROTEIN 2-LIKE A1-like</fullName>
    </recommendedName>
</protein>
<organism evidence="1 2">
    <name type="scientific">Coffea canephora</name>
    <name type="common">Robusta coffee</name>
    <dbReference type="NCBI Taxonomy" id="49390"/>
    <lineage>
        <taxon>Eukaryota</taxon>
        <taxon>Viridiplantae</taxon>
        <taxon>Streptophyta</taxon>
        <taxon>Embryophyta</taxon>
        <taxon>Tracheophyta</taxon>
        <taxon>Spermatophyta</taxon>
        <taxon>Magnoliopsida</taxon>
        <taxon>eudicotyledons</taxon>
        <taxon>Gunneridae</taxon>
        <taxon>Pentapetalae</taxon>
        <taxon>asterids</taxon>
        <taxon>lamiids</taxon>
        <taxon>Gentianales</taxon>
        <taxon>Rubiaceae</taxon>
        <taxon>Ixoroideae</taxon>
        <taxon>Gardenieae complex</taxon>
        <taxon>Bertiereae - Coffeeae clade</taxon>
        <taxon>Coffeeae</taxon>
        <taxon>Coffea</taxon>
    </lineage>
</organism>
<dbReference type="PhylomeDB" id="A0A068UHA1"/>
<dbReference type="InterPro" id="IPR025886">
    <property type="entry name" value="PP2-like"/>
</dbReference>
<gene>
    <name evidence="1" type="ORF">GSCOC_T00024949001</name>
</gene>
<dbReference type="EMBL" id="HG739111">
    <property type="protein sequence ID" value="CDP07632.1"/>
    <property type="molecule type" value="Genomic_DNA"/>
</dbReference>
<dbReference type="GO" id="GO:0030246">
    <property type="term" value="F:carbohydrate binding"/>
    <property type="evidence" value="ECO:0007669"/>
    <property type="project" value="InterPro"/>
</dbReference>
<dbReference type="Proteomes" id="UP000295252">
    <property type="component" value="Chromosome IV"/>
</dbReference>
<keyword evidence="2" id="KW-1185">Reference proteome</keyword>
<dbReference type="Pfam" id="PF14299">
    <property type="entry name" value="PP2"/>
    <property type="match status" value="1"/>
</dbReference>
<proteinExistence type="predicted"/>
<reference evidence="2" key="1">
    <citation type="journal article" date="2014" name="Science">
        <title>The coffee genome provides insight into the convergent evolution of caffeine biosynthesis.</title>
        <authorList>
            <person name="Denoeud F."/>
            <person name="Carretero-Paulet L."/>
            <person name="Dereeper A."/>
            <person name="Droc G."/>
            <person name="Guyot R."/>
            <person name="Pietrella M."/>
            <person name="Zheng C."/>
            <person name="Alberti A."/>
            <person name="Anthony F."/>
            <person name="Aprea G."/>
            <person name="Aury J.M."/>
            <person name="Bento P."/>
            <person name="Bernard M."/>
            <person name="Bocs S."/>
            <person name="Campa C."/>
            <person name="Cenci A."/>
            <person name="Combes M.C."/>
            <person name="Crouzillat D."/>
            <person name="Da Silva C."/>
            <person name="Daddiego L."/>
            <person name="De Bellis F."/>
            <person name="Dussert S."/>
            <person name="Garsmeur O."/>
            <person name="Gayraud T."/>
            <person name="Guignon V."/>
            <person name="Jahn K."/>
            <person name="Jamilloux V."/>
            <person name="Joet T."/>
            <person name="Labadie K."/>
            <person name="Lan T."/>
            <person name="Leclercq J."/>
            <person name="Lepelley M."/>
            <person name="Leroy T."/>
            <person name="Li L.T."/>
            <person name="Librado P."/>
            <person name="Lopez L."/>
            <person name="Munoz A."/>
            <person name="Noel B."/>
            <person name="Pallavicini A."/>
            <person name="Perrotta G."/>
            <person name="Poncet V."/>
            <person name="Pot D."/>
            <person name="Priyono X."/>
            <person name="Rigoreau M."/>
            <person name="Rouard M."/>
            <person name="Rozas J."/>
            <person name="Tranchant-Dubreuil C."/>
            <person name="VanBuren R."/>
            <person name="Zhang Q."/>
            <person name="Andrade A.C."/>
            <person name="Argout X."/>
            <person name="Bertrand B."/>
            <person name="de Kochko A."/>
            <person name="Graziosi G."/>
            <person name="Henry R.J."/>
            <person name="Jayarama X."/>
            <person name="Ming R."/>
            <person name="Nagai C."/>
            <person name="Rounsley S."/>
            <person name="Sankoff D."/>
            <person name="Giuliano G."/>
            <person name="Albert V.A."/>
            <person name="Wincker P."/>
            <person name="Lashermes P."/>
        </authorList>
    </citation>
    <scope>NUCLEOTIDE SEQUENCE [LARGE SCALE GENOMIC DNA]</scope>
    <source>
        <strain evidence="2">cv. DH200-94</strain>
    </source>
</reference>
<dbReference type="InParanoid" id="A0A068UHA1"/>
<name>A0A068UHA1_COFCA</name>
<evidence type="ECO:0008006" key="3">
    <source>
        <dbReference type="Google" id="ProtNLM"/>
    </source>
</evidence>
<dbReference type="OrthoDB" id="533833at2759"/>
<sequence length="181" mass="21021">MAAGGKIRENKKEEFLDHKKKKRWVDEKSGNYCFMLYPRSLYVTWGHREYWDWKCFKETSDDNIEVVKLSHICWLDVRGKFKMSDLSKGAMYEVVYVVKLTKGADGWELPITLRLSLPGGEVQERKVSLLEKPRGEWIELNLGSFRASDGDHGEVCFDLWEHGGHWKNGLLVQGAIIRPCN</sequence>
<dbReference type="PANTHER" id="PTHR48478">
    <property type="entry name" value="LECTIN-LIKE"/>
    <property type="match status" value="1"/>
</dbReference>
<dbReference type="STRING" id="49390.A0A068UHA1"/>